<proteinExistence type="predicted"/>
<evidence type="ECO:0000313" key="1">
    <source>
        <dbReference type="EMBL" id="CAL1383189.1"/>
    </source>
</evidence>
<dbReference type="Proteomes" id="UP001497516">
    <property type="component" value="Chromosome 4"/>
</dbReference>
<reference evidence="1 2" key="1">
    <citation type="submission" date="2024-04" db="EMBL/GenBank/DDBJ databases">
        <authorList>
            <person name="Fracassetti M."/>
        </authorList>
    </citation>
    <scope>NUCLEOTIDE SEQUENCE [LARGE SCALE GENOMIC DNA]</scope>
</reference>
<sequence>MQLAKGHLTIKVVGVYWETSLELAIAQFRVNNSACDRGRLIWVTTVSELWRERCRRIYVGEYLAATQLRKKLQTLLSLLRNGYPHIVVII</sequence>
<name>A0AAV2EBP4_9ROSI</name>
<keyword evidence="2" id="KW-1185">Reference proteome</keyword>
<accession>A0AAV2EBP4</accession>
<gene>
    <name evidence="1" type="ORF">LTRI10_LOCUS24474</name>
</gene>
<protein>
    <submittedName>
        <fullName evidence="1">Uncharacterized protein</fullName>
    </submittedName>
</protein>
<evidence type="ECO:0000313" key="2">
    <source>
        <dbReference type="Proteomes" id="UP001497516"/>
    </source>
</evidence>
<organism evidence="1 2">
    <name type="scientific">Linum trigynum</name>
    <dbReference type="NCBI Taxonomy" id="586398"/>
    <lineage>
        <taxon>Eukaryota</taxon>
        <taxon>Viridiplantae</taxon>
        <taxon>Streptophyta</taxon>
        <taxon>Embryophyta</taxon>
        <taxon>Tracheophyta</taxon>
        <taxon>Spermatophyta</taxon>
        <taxon>Magnoliopsida</taxon>
        <taxon>eudicotyledons</taxon>
        <taxon>Gunneridae</taxon>
        <taxon>Pentapetalae</taxon>
        <taxon>rosids</taxon>
        <taxon>fabids</taxon>
        <taxon>Malpighiales</taxon>
        <taxon>Linaceae</taxon>
        <taxon>Linum</taxon>
    </lineage>
</organism>
<dbReference type="EMBL" id="OZ034817">
    <property type="protein sequence ID" value="CAL1383189.1"/>
    <property type="molecule type" value="Genomic_DNA"/>
</dbReference>
<dbReference type="AlphaFoldDB" id="A0AAV2EBP4"/>